<dbReference type="PANTHER" id="PTHR47354">
    <property type="entry name" value="NADH OXIDOREDUCTASE HCR"/>
    <property type="match status" value="1"/>
</dbReference>
<reference evidence="5" key="1">
    <citation type="journal article" date="2018" name="Int. J. Syst. Evol. Microbiol.">
        <title>Jatrophihabitans telluris sp. nov., isolated from sediment soil of lava forest wetlands and the emended description of the genus Jatrophihabitans.</title>
        <authorList>
            <person name="Lee K.C."/>
            <person name="Suh M.K."/>
            <person name="Eom M.K."/>
            <person name="Kim K.K."/>
            <person name="Kim J.S."/>
            <person name="Kim D.S."/>
            <person name="Ko S.H."/>
            <person name="Shin Y.K."/>
            <person name="Lee J.S."/>
        </authorList>
    </citation>
    <scope>NUCLEOTIDE SEQUENCE</scope>
    <source>
        <strain evidence="5">N237</strain>
    </source>
</reference>
<evidence type="ECO:0000313" key="5">
    <source>
        <dbReference type="EMBL" id="UQX89788.1"/>
    </source>
</evidence>
<dbReference type="PRINTS" id="PR00410">
    <property type="entry name" value="PHEHYDRXLASE"/>
</dbReference>
<evidence type="ECO:0000259" key="4">
    <source>
        <dbReference type="PROSITE" id="PS51384"/>
    </source>
</evidence>
<protein>
    <submittedName>
        <fullName evidence="5">FAD-binding oxidoreductase</fullName>
    </submittedName>
</protein>
<dbReference type="PROSITE" id="PS51384">
    <property type="entry name" value="FAD_FR"/>
    <property type="match status" value="1"/>
</dbReference>
<gene>
    <name evidence="5" type="ORF">M6D93_07240</name>
</gene>
<keyword evidence="2" id="KW-0001">2Fe-2S</keyword>
<evidence type="ECO:0000256" key="3">
    <source>
        <dbReference type="ARBA" id="ARBA00023014"/>
    </source>
</evidence>
<dbReference type="InterPro" id="IPR017927">
    <property type="entry name" value="FAD-bd_FR_type"/>
</dbReference>
<dbReference type="InterPro" id="IPR017938">
    <property type="entry name" value="Riboflavin_synthase-like_b-brl"/>
</dbReference>
<dbReference type="InterPro" id="IPR050415">
    <property type="entry name" value="MRET"/>
</dbReference>
<dbReference type="InterPro" id="IPR039261">
    <property type="entry name" value="FNR_nucleotide-bd"/>
</dbReference>
<feature type="domain" description="FAD-binding FR-type" evidence="4">
    <location>
        <begin position="26"/>
        <end position="127"/>
    </location>
</feature>
<dbReference type="Gene3D" id="3.40.50.80">
    <property type="entry name" value="Nucleotide-binding domain of ferredoxin-NADP reductase (FNR) module"/>
    <property type="match status" value="1"/>
</dbReference>
<reference evidence="5" key="2">
    <citation type="submission" date="2022-05" db="EMBL/GenBank/DDBJ databases">
        <authorList>
            <person name="Kim J.-S."/>
            <person name="Lee K."/>
            <person name="Suh M."/>
            <person name="Eom M."/>
            <person name="Kim J.-S."/>
            <person name="Kim D.-S."/>
            <person name="Ko S.-H."/>
            <person name="Shin Y."/>
            <person name="Lee J.-S."/>
        </authorList>
    </citation>
    <scope>NUCLEOTIDE SEQUENCE</scope>
    <source>
        <strain evidence="5">N237</strain>
    </source>
</reference>
<organism evidence="5 6">
    <name type="scientific">Jatrophihabitans telluris</name>
    <dbReference type="NCBI Taxonomy" id="2038343"/>
    <lineage>
        <taxon>Bacteria</taxon>
        <taxon>Bacillati</taxon>
        <taxon>Actinomycetota</taxon>
        <taxon>Actinomycetes</taxon>
        <taxon>Jatrophihabitantales</taxon>
        <taxon>Jatrophihabitantaceae</taxon>
        <taxon>Jatrophihabitans</taxon>
    </lineage>
</organism>
<dbReference type="EMBL" id="CP097332">
    <property type="protein sequence ID" value="UQX89788.1"/>
    <property type="molecule type" value="Genomic_DNA"/>
</dbReference>
<name>A0ABY4R2Z8_9ACTN</name>
<proteinExistence type="predicted"/>
<dbReference type="Gene3D" id="2.40.30.10">
    <property type="entry name" value="Translation factors"/>
    <property type="match status" value="1"/>
</dbReference>
<dbReference type="PANTHER" id="PTHR47354:SF5">
    <property type="entry name" value="PROTEIN RFBI"/>
    <property type="match status" value="1"/>
</dbReference>
<keyword evidence="2" id="KW-0479">Metal-binding</keyword>
<dbReference type="Proteomes" id="UP001056336">
    <property type="component" value="Chromosome"/>
</dbReference>
<evidence type="ECO:0000256" key="2">
    <source>
        <dbReference type="ARBA" id="ARBA00022714"/>
    </source>
</evidence>
<comment type="cofactor">
    <cofactor evidence="1">
        <name>FAD</name>
        <dbReference type="ChEBI" id="CHEBI:57692"/>
    </cofactor>
</comment>
<keyword evidence="6" id="KW-1185">Reference proteome</keyword>
<keyword evidence="2" id="KW-0408">Iron</keyword>
<accession>A0ABY4R2Z8</accession>
<dbReference type="Pfam" id="PF00970">
    <property type="entry name" value="FAD_binding_6"/>
    <property type="match status" value="1"/>
</dbReference>
<evidence type="ECO:0000256" key="1">
    <source>
        <dbReference type="ARBA" id="ARBA00001974"/>
    </source>
</evidence>
<evidence type="ECO:0000313" key="6">
    <source>
        <dbReference type="Proteomes" id="UP001056336"/>
    </source>
</evidence>
<dbReference type="RefSeq" id="WP_249773684.1">
    <property type="nucleotide sequence ID" value="NZ_CP097332.1"/>
</dbReference>
<sequence>MTDPAPSFRTVDPRVDDLLSAGVRPTAWQRATVVGVRKLSTRLISLMLDVPDRAEHLPGQHYVVRLTADDGYTASRSYSIASAPQAETVELCVERLVDGEVSGYLYDVVRPGDDLEVRGPIGGWFVWDGSTTALGIGGGSGVVPIAAMARHARGAGLQDRFRIAVSGRSRAELPYLDEFIAGHATVALTRERSAVPGTLDHRLGAEDLSPLIKGVETVYVCGSAVFAEAISQVLVRLGYPQSQVRVERFGPTS</sequence>
<dbReference type="SUPFAM" id="SSF63380">
    <property type="entry name" value="Riboflavin synthase domain-like"/>
    <property type="match status" value="1"/>
</dbReference>
<dbReference type="InterPro" id="IPR008333">
    <property type="entry name" value="Cbr1-like_FAD-bd_dom"/>
</dbReference>
<keyword evidence="3" id="KW-0411">Iron-sulfur</keyword>
<dbReference type="SUPFAM" id="SSF52343">
    <property type="entry name" value="Ferredoxin reductase-like, C-terminal NADP-linked domain"/>
    <property type="match status" value="1"/>
</dbReference>